<evidence type="ECO:0000313" key="2">
    <source>
        <dbReference type="Proteomes" id="UP000326509"/>
    </source>
</evidence>
<accession>A0A5J4IQE3</accession>
<organism evidence="1 2">
    <name type="scientific">Patiriisocius marinus</name>
    <dbReference type="NCBI Taxonomy" id="1397112"/>
    <lineage>
        <taxon>Bacteria</taxon>
        <taxon>Pseudomonadati</taxon>
        <taxon>Bacteroidota</taxon>
        <taxon>Flavobacteriia</taxon>
        <taxon>Flavobacteriales</taxon>
        <taxon>Flavobacteriaceae</taxon>
        <taxon>Patiriisocius</taxon>
    </lineage>
</organism>
<keyword evidence="2" id="KW-1185">Reference proteome</keyword>
<comment type="caution">
    <text evidence="1">The sequence shown here is derived from an EMBL/GenBank/DDBJ whole genome shotgun (WGS) entry which is preliminary data.</text>
</comment>
<dbReference type="AlphaFoldDB" id="A0A5J4IQE3"/>
<reference evidence="1 2" key="1">
    <citation type="submission" date="2019-08" db="EMBL/GenBank/DDBJ databases">
        <title>Draft genome sequence of Ulvibacter marinus type strain NBRC 109484.</title>
        <authorList>
            <person name="Kawano K."/>
            <person name="Ushijima N."/>
            <person name="Kihara M."/>
            <person name="Itoh H."/>
        </authorList>
    </citation>
    <scope>NUCLEOTIDE SEQUENCE [LARGE SCALE GENOMIC DNA]</scope>
    <source>
        <strain evidence="1 2">NBRC 109484</strain>
    </source>
</reference>
<dbReference type="EMBL" id="BKCG01000005">
    <property type="protein sequence ID" value="GER60025.1"/>
    <property type="molecule type" value="Genomic_DNA"/>
</dbReference>
<evidence type="ECO:0000313" key="1">
    <source>
        <dbReference type="EMBL" id="GER60025.1"/>
    </source>
</evidence>
<name>A0A5J4IQE3_9FLAO</name>
<proteinExistence type="predicted"/>
<gene>
    <name evidence="1" type="ORF">ULMA_21330</name>
</gene>
<dbReference type="Proteomes" id="UP000326509">
    <property type="component" value="Unassembled WGS sequence"/>
</dbReference>
<sequence length="390" mass="42928">MACSNTPKTVSTTVTTERFKIEIPRDQQVSSNGINVNFKEYKLSQLESIRFIVSGTFGTSVLKPTEDSGLARVVIPSEISQIAGQLEWILMEHEHFLEKGDFRLMPTASLGTVENYLGPRSITASKRDNTMLVTVPTDSLDNMLPDDTAISMNHQFKGQTVKTPVKLKAGFGWKRIAAPLVTGRLSTGSTVGVISSKELVADVFPDIAQDFSINYERTHPFADGNELMSIKTSQIKDAQGNIMTDGTLVNFFIVDEKNNHWQTTSSTINGYAFAKILHPELPCTLSVNAVIKGMAESPKMTVDFKSIITEIPKAIFDNSTLKVGPLTSYLGQLVQDGVEVELQLNETSWILLTKDGYVSQELDSLKFPKGTYSLTVKTLGLESTYPITID</sequence>
<protein>
    <submittedName>
        <fullName evidence="1">Uncharacterized protein</fullName>
    </submittedName>
</protein>